<feature type="domain" description="HTH cro/C1-type" evidence="3">
    <location>
        <begin position="7"/>
        <end position="61"/>
    </location>
</feature>
<dbReference type="CDD" id="cd00093">
    <property type="entry name" value="HTH_XRE"/>
    <property type="match status" value="1"/>
</dbReference>
<proteinExistence type="predicted"/>
<evidence type="ECO:0000256" key="2">
    <source>
        <dbReference type="SAM" id="Coils"/>
    </source>
</evidence>
<dbReference type="Proteomes" id="UP000092626">
    <property type="component" value="Unassembled WGS sequence"/>
</dbReference>
<dbReference type="GO" id="GO:0003677">
    <property type="term" value="F:DNA binding"/>
    <property type="evidence" value="ECO:0007669"/>
    <property type="project" value="UniProtKB-KW"/>
</dbReference>
<dbReference type="PANTHER" id="PTHR46797:SF1">
    <property type="entry name" value="METHYLPHOSPHONATE SYNTHASE"/>
    <property type="match status" value="1"/>
</dbReference>
<dbReference type="InterPro" id="IPR010982">
    <property type="entry name" value="Lambda_DNA-bd_dom_sf"/>
</dbReference>
<gene>
    <name evidence="4" type="ORF">QV06_07575</name>
</gene>
<reference evidence="4 5" key="1">
    <citation type="submission" date="2014-11" db="EMBL/GenBank/DDBJ databases">
        <title>Pan-genome of Gallibacterium spp.</title>
        <authorList>
            <person name="Kudirkiene E."/>
            <person name="Bojesen A.M."/>
        </authorList>
    </citation>
    <scope>NUCLEOTIDE SEQUENCE [LARGE SCALE GENOMIC DNA]</scope>
    <source>
        <strain evidence="4 5">59/S3/89</strain>
    </source>
</reference>
<keyword evidence="1" id="KW-0238">DNA-binding</keyword>
<accession>A0A1A7PR61</accession>
<keyword evidence="2" id="KW-0175">Coiled coil</keyword>
<evidence type="ECO:0000313" key="4">
    <source>
        <dbReference type="EMBL" id="OBX04212.1"/>
    </source>
</evidence>
<dbReference type="Gene3D" id="1.10.260.40">
    <property type="entry name" value="lambda repressor-like DNA-binding domains"/>
    <property type="match status" value="1"/>
</dbReference>
<dbReference type="RefSeq" id="WP_065237611.1">
    <property type="nucleotide sequence ID" value="NZ_JTJR01000029.1"/>
</dbReference>
<dbReference type="SMART" id="SM00530">
    <property type="entry name" value="HTH_XRE"/>
    <property type="match status" value="1"/>
</dbReference>
<dbReference type="GO" id="GO:0005829">
    <property type="term" value="C:cytosol"/>
    <property type="evidence" value="ECO:0007669"/>
    <property type="project" value="TreeGrafter"/>
</dbReference>
<dbReference type="SUPFAM" id="SSF47413">
    <property type="entry name" value="lambda repressor-like DNA-binding domains"/>
    <property type="match status" value="1"/>
</dbReference>
<feature type="coiled-coil region" evidence="2">
    <location>
        <begin position="98"/>
        <end position="125"/>
    </location>
</feature>
<dbReference type="AlphaFoldDB" id="A0A1A7PR61"/>
<dbReference type="STRING" id="505345.QV06_07575"/>
<comment type="caution">
    <text evidence="4">The sequence shown here is derived from an EMBL/GenBank/DDBJ whole genome shotgun (WGS) entry which is preliminary data.</text>
</comment>
<name>A0A1A7PR61_9PAST</name>
<dbReference type="PROSITE" id="PS50943">
    <property type="entry name" value="HTH_CROC1"/>
    <property type="match status" value="1"/>
</dbReference>
<evidence type="ECO:0000259" key="3">
    <source>
        <dbReference type="PROSITE" id="PS50943"/>
    </source>
</evidence>
<sequence length="128" mass="15153">MKLNQKIRILREQNLLTQEEMADKMNMSLNGYARIERGETKLHLDKLEKIAKIFDMDIIELITTDNNNIFLINENSQLSSNYYNNSPNIENEKLKLIIIHKDELLKQKEKEIQKLEEIIALLKDKLVQ</sequence>
<dbReference type="InterPro" id="IPR050807">
    <property type="entry name" value="TransReg_Diox_bact_type"/>
</dbReference>
<protein>
    <submittedName>
        <fullName evidence="4">Transcriptional regulator</fullName>
    </submittedName>
</protein>
<dbReference type="EMBL" id="JTJR01000029">
    <property type="protein sequence ID" value="OBX04212.1"/>
    <property type="molecule type" value="Genomic_DNA"/>
</dbReference>
<dbReference type="PANTHER" id="PTHR46797">
    <property type="entry name" value="HTH-TYPE TRANSCRIPTIONAL REGULATOR"/>
    <property type="match status" value="1"/>
</dbReference>
<dbReference type="Pfam" id="PF01381">
    <property type="entry name" value="HTH_3"/>
    <property type="match status" value="1"/>
</dbReference>
<dbReference type="InterPro" id="IPR001387">
    <property type="entry name" value="Cro/C1-type_HTH"/>
</dbReference>
<dbReference type="GO" id="GO:0003700">
    <property type="term" value="F:DNA-binding transcription factor activity"/>
    <property type="evidence" value="ECO:0007669"/>
    <property type="project" value="TreeGrafter"/>
</dbReference>
<evidence type="ECO:0000313" key="5">
    <source>
        <dbReference type="Proteomes" id="UP000092626"/>
    </source>
</evidence>
<evidence type="ECO:0000256" key="1">
    <source>
        <dbReference type="ARBA" id="ARBA00023125"/>
    </source>
</evidence>
<organism evidence="4 5">
    <name type="scientific">Gallibacterium genomosp. 3</name>
    <dbReference type="NCBI Taxonomy" id="505345"/>
    <lineage>
        <taxon>Bacteria</taxon>
        <taxon>Pseudomonadati</taxon>
        <taxon>Pseudomonadota</taxon>
        <taxon>Gammaproteobacteria</taxon>
        <taxon>Pasteurellales</taxon>
        <taxon>Pasteurellaceae</taxon>
        <taxon>Gallibacterium</taxon>
    </lineage>
</organism>
<dbReference type="PATRIC" id="fig|505345.6.peg.1543"/>